<keyword evidence="4" id="KW-1185">Reference proteome</keyword>
<dbReference type="PANTHER" id="PTHR12480">
    <property type="entry name" value="ARGININE DEMETHYLASE AND LYSYL-HYDROXYLASE JMJD"/>
    <property type="match status" value="1"/>
</dbReference>
<feature type="domain" description="JmjC" evidence="2">
    <location>
        <begin position="755"/>
        <end position="881"/>
    </location>
</feature>
<gene>
    <name evidence="3" type="ORF">TrST_g10373</name>
</gene>
<feature type="compositionally biased region" description="Polar residues" evidence="1">
    <location>
        <begin position="53"/>
        <end position="63"/>
    </location>
</feature>
<evidence type="ECO:0000313" key="3">
    <source>
        <dbReference type="EMBL" id="GMI01657.1"/>
    </source>
</evidence>
<dbReference type="Proteomes" id="UP001165085">
    <property type="component" value="Unassembled WGS sequence"/>
</dbReference>
<evidence type="ECO:0000256" key="1">
    <source>
        <dbReference type="SAM" id="MobiDB-lite"/>
    </source>
</evidence>
<name>A0A9W7C7Z3_9STRA</name>
<sequence>MPSPVTLISCLVAGLAYFTLLNLKNNSSYRLLSPTESPTDKRQKKSILLGSKPGSNYNVDSNANSKPRVRSVLPMDKNHSVLVLDNFVIPMLTEYLFKAPFSDFSEDPTKNTGFPGPTAALPLALLEDITELLVPFVRDTFPFSIASMFHSETPDVQNTDGFASVLCSHRSDIPHFDFSAPEDRGLAAVLYVNVGPDSSRIGTGFFREKSTGMEAVLNEKDGEEYYGRYVDERRPAGELFEKVHEVEFEENSIVVFPVNVLHSSLIEKDTPRSCDPRRGRLAISLFFQHKPNNYGKNIGRILPLDEPEATLKYGSKYPGKSQTTIVIPKNPTLGHLSSAVDNGHLFALNRYLEGTRGVRGLSILKSALNSQHMQLASIAAERSDACTAVTEKDVQQMFESTLEWCTLGTFRQASNYTLPSHLWFSDKSPEAFAAAEPALSERGSHLYFDTYMKLSNNRAGGLGSITASSLHKLSSSVCSPFFDVILACAARNEELRGVDASATAVVLAQMGDIKLLNKLHTSGISITAPVGRNVLQKKRDAYSSKLSWASVAHAAAYAGQRDVMDFLRSIDGQLEGLKAGRNGVTPAELIFKPQMESDRGPPPVDVRARGLGGWPGSKDNVVKQEAMSQWFGGLGRTRCEFDVVTADSVLKDPRGFVEKWINSHQPVLVRGLVDADPKLKSLKGMFERGEMLKKFGKAVLPVSEVAHAYSYRGEADTITLTDFISKYVGEEGESARVNDKYIFTYYQYLMESLKSSGDLSTQVNFTPTFVDSLELIPQDLAGKFGFGLPGTGAQMHYHGGVVNTLIYGEKAWLVSPKGRGVDSRIPAREFLNRNWDILVDTGMSRCIQGPGDVLVLPDNWVHMTLNLELSTCFAREFDLVE</sequence>
<protein>
    <recommendedName>
        <fullName evidence="2">JmjC domain-containing protein</fullName>
    </recommendedName>
</protein>
<dbReference type="AlphaFoldDB" id="A0A9W7C7Z3"/>
<dbReference type="Gene3D" id="2.60.120.650">
    <property type="entry name" value="Cupin"/>
    <property type="match status" value="1"/>
</dbReference>
<dbReference type="SUPFAM" id="SSF51197">
    <property type="entry name" value="Clavaminate synthase-like"/>
    <property type="match status" value="1"/>
</dbReference>
<dbReference type="InterPro" id="IPR045617">
    <property type="entry name" value="DUF6445"/>
</dbReference>
<reference evidence="4" key="1">
    <citation type="journal article" date="2023" name="Commun. Biol.">
        <title>Genome analysis of Parmales, the sister group of diatoms, reveals the evolutionary specialization of diatoms from phago-mixotrophs to photoautotrophs.</title>
        <authorList>
            <person name="Ban H."/>
            <person name="Sato S."/>
            <person name="Yoshikawa S."/>
            <person name="Yamada K."/>
            <person name="Nakamura Y."/>
            <person name="Ichinomiya M."/>
            <person name="Sato N."/>
            <person name="Blanc-Mathieu R."/>
            <person name="Endo H."/>
            <person name="Kuwata A."/>
            <person name="Ogata H."/>
        </authorList>
    </citation>
    <scope>NUCLEOTIDE SEQUENCE [LARGE SCALE GENOMIC DNA]</scope>
    <source>
        <strain evidence="4">NIES 3701</strain>
    </source>
</reference>
<dbReference type="InterPro" id="IPR003347">
    <property type="entry name" value="JmjC_dom"/>
</dbReference>
<feature type="region of interest" description="Disordered" evidence="1">
    <location>
        <begin position="33"/>
        <end position="63"/>
    </location>
</feature>
<dbReference type="OrthoDB" id="205983at2759"/>
<organism evidence="3 4">
    <name type="scientific">Triparma strigata</name>
    <dbReference type="NCBI Taxonomy" id="1606541"/>
    <lineage>
        <taxon>Eukaryota</taxon>
        <taxon>Sar</taxon>
        <taxon>Stramenopiles</taxon>
        <taxon>Ochrophyta</taxon>
        <taxon>Bolidophyceae</taxon>
        <taxon>Parmales</taxon>
        <taxon>Triparmaceae</taxon>
        <taxon>Triparma</taxon>
    </lineage>
</organism>
<proteinExistence type="predicted"/>
<dbReference type="PROSITE" id="PS51184">
    <property type="entry name" value="JMJC"/>
    <property type="match status" value="1"/>
</dbReference>
<dbReference type="InterPro" id="IPR050910">
    <property type="entry name" value="JMJD6_ArgDemeth/LysHydrox"/>
</dbReference>
<accession>A0A9W7C7Z3</accession>
<dbReference type="Pfam" id="PF20043">
    <property type="entry name" value="DUF6445"/>
    <property type="match status" value="1"/>
</dbReference>
<dbReference type="EMBL" id="BRXY01000583">
    <property type="protein sequence ID" value="GMI01657.1"/>
    <property type="molecule type" value="Genomic_DNA"/>
</dbReference>
<evidence type="ECO:0000313" key="4">
    <source>
        <dbReference type="Proteomes" id="UP001165085"/>
    </source>
</evidence>
<comment type="caution">
    <text evidence="3">The sequence shown here is derived from an EMBL/GenBank/DDBJ whole genome shotgun (WGS) entry which is preliminary data.</text>
</comment>
<evidence type="ECO:0000259" key="2">
    <source>
        <dbReference type="PROSITE" id="PS51184"/>
    </source>
</evidence>